<sequence length="132" mass="15361">MYAKRNLLNTPEEAEAHRRYKIFDEGKRIYLGQGITSRVDAWRTLRTTKPLSTFAAGAAQLIWKKELPYFCLDLKKVKKIVSGEKSIQLFCPNKLELFFGLCADYIHNTRSYKNYPIDKRQYLMNACTTALT</sequence>
<evidence type="ECO:0000313" key="2">
    <source>
        <dbReference type="Proteomes" id="UP000002358"/>
    </source>
</evidence>
<organism evidence="1 2">
    <name type="scientific">Nasonia vitripennis</name>
    <name type="common">Parasitic wasp</name>
    <dbReference type="NCBI Taxonomy" id="7425"/>
    <lineage>
        <taxon>Eukaryota</taxon>
        <taxon>Metazoa</taxon>
        <taxon>Ecdysozoa</taxon>
        <taxon>Arthropoda</taxon>
        <taxon>Hexapoda</taxon>
        <taxon>Insecta</taxon>
        <taxon>Pterygota</taxon>
        <taxon>Neoptera</taxon>
        <taxon>Endopterygota</taxon>
        <taxon>Hymenoptera</taxon>
        <taxon>Apocrita</taxon>
        <taxon>Proctotrupomorpha</taxon>
        <taxon>Chalcidoidea</taxon>
        <taxon>Pteromalidae</taxon>
        <taxon>Pteromalinae</taxon>
        <taxon>Nasonia</taxon>
    </lineage>
</organism>
<evidence type="ECO:0000313" key="1">
    <source>
        <dbReference type="EnsemblMetazoa" id="XP_032457502"/>
    </source>
</evidence>
<dbReference type="RefSeq" id="XP_032457502.1">
    <property type="nucleotide sequence ID" value="XM_032601611.1"/>
</dbReference>
<proteinExistence type="predicted"/>
<protein>
    <submittedName>
        <fullName evidence="1">Uncharacterized protein</fullName>
    </submittedName>
</protein>
<dbReference type="InParanoid" id="A0A7M7R383"/>
<dbReference type="KEGG" id="nvi:116416558"/>
<accession>A0A7M7R383</accession>
<name>A0A7M7R383_NASVI</name>
<reference evidence="1" key="1">
    <citation type="submission" date="2021-01" db="UniProtKB">
        <authorList>
            <consortium name="EnsemblMetazoa"/>
        </authorList>
    </citation>
    <scope>IDENTIFICATION</scope>
</reference>
<dbReference type="EnsemblMetazoa" id="XM_032601611">
    <property type="protein sequence ID" value="XP_032457502"/>
    <property type="gene ID" value="LOC116416558"/>
</dbReference>
<dbReference type="GeneID" id="116416558"/>
<dbReference type="AlphaFoldDB" id="A0A7M7R383"/>
<dbReference type="Proteomes" id="UP000002358">
    <property type="component" value="Unassembled WGS sequence"/>
</dbReference>
<keyword evidence="2" id="KW-1185">Reference proteome</keyword>